<dbReference type="GO" id="GO:0004585">
    <property type="term" value="F:ornithine carbamoyltransferase activity"/>
    <property type="evidence" value="ECO:0007669"/>
    <property type="project" value="UniProtKB-UniRule"/>
</dbReference>
<keyword evidence="1 3" id="KW-0808">Transferase</keyword>
<comment type="caution">
    <text evidence="6">The sequence shown here is derived from an EMBL/GenBank/DDBJ whole genome shotgun (WGS) entry which is preliminary data.</text>
</comment>
<dbReference type="Pfam" id="PF02729">
    <property type="entry name" value="OTCace_N"/>
    <property type="match status" value="1"/>
</dbReference>
<dbReference type="FunFam" id="3.40.50.1370:FF:000008">
    <property type="entry name" value="Ornithine carbamoyltransferase"/>
    <property type="match status" value="1"/>
</dbReference>
<gene>
    <name evidence="6" type="primary">argF</name>
    <name evidence="6" type="ORF">JF888_02620</name>
</gene>
<evidence type="ECO:0000313" key="7">
    <source>
        <dbReference type="Proteomes" id="UP000620075"/>
    </source>
</evidence>
<dbReference type="Pfam" id="PF00185">
    <property type="entry name" value="OTCace"/>
    <property type="match status" value="1"/>
</dbReference>
<dbReference type="EMBL" id="JAEKNQ010000013">
    <property type="protein sequence ID" value="MBJ7602080.1"/>
    <property type="molecule type" value="Genomic_DNA"/>
</dbReference>
<dbReference type="InterPro" id="IPR006130">
    <property type="entry name" value="Asp/Orn_carbamoylTrfase"/>
</dbReference>
<evidence type="ECO:0000259" key="5">
    <source>
        <dbReference type="Pfam" id="PF02729"/>
    </source>
</evidence>
<dbReference type="PANTHER" id="PTHR45753:SF3">
    <property type="entry name" value="ORNITHINE TRANSCARBAMYLASE, MITOCHONDRIAL"/>
    <property type="match status" value="1"/>
</dbReference>
<dbReference type="InterPro" id="IPR002292">
    <property type="entry name" value="Orn/put_carbamltrans"/>
</dbReference>
<dbReference type="InterPro" id="IPR006132">
    <property type="entry name" value="Asp/Orn_carbamoyltranf_P-bd"/>
</dbReference>
<dbReference type="Gene3D" id="3.40.50.1370">
    <property type="entry name" value="Aspartate/ornithine carbamoyltransferase"/>
    <property type="match status" value="2"/>
</dbReference>
<evidence type="ECO:0000256" key="3">
    <source>
        <dbReference type="RuleBase" id="RU003634"/>
    </source>
</evidence>
<feature type="domain" description="Aspartate/ornithine carbamoyltransferase Asp/Orn-binding" evidence="4">
    <location>
        <begin position="177"/>
        <end position="320"/>
    </location>
</feature>
<dbReference type="GO" id="GO:0016597">
    <property type="term" value="F:amino acid binding"/>
    <property type="evidence" value="ECO:0007669"/>
    <property type="project" value="InterPro"/>
</dbReference>
<dbReference type="PANTHER" id="PTHR45753">
    <property type="entry name" value="ORNITHINE CARBAMOYLTRANSFERASE, MITOCHONDRIAL"/>
    <property type="match status" value="1"/>
</dbReference>
<sequence>MHPGRWTGNVSAPLSVSVCMVTSRLQSLVGADFLDLAQLQRQQLERILDLAAAIKRGRWSGTPLAGKSLALLFQKPSIRTRVSFEVAINRLGGRAVTLQDDEIGIGRRETAADVARVLDRYVDGIVARLFHHADLLALANGCRGPVINALTNASHPCQVLADLMTMREAVGRLDASTKVVFVGDGNNVVQSLMEAATLLRFQLVVICPPGYRPRPESEAAAPAVQVSADLSNVSGASIVYTDVWTSMGQESEAGHRRREFLEYQVDEQVMQLAPQAIFMHCLPAHRGEEVSEAVLEGPQSRVFDQAENRLHVQMALLALLFQAEP</sequence>
<reference evidence="6 7" key="1">
    <citation type="submission" date="2020-10" db="EMBL/GenBank/DDBJ databases">
        <title>Ca. Dormibacterota MAGs.</title>
        <authorList>
            <person name="Montgomery K."/>
        </authorList>
    </citation>
    <scope>NUCLEOTIDE SEQUENCE [LARGE SCALE GENOMIC DNA]</scope>
    <source>
        <strain evidence="6">SC8811_S16_3</strain>
    </source>
</reference>
<dbReference type="Proteomes" id="UP000620075">
    <property type="component" value="Unassembled WGS sequence"/>
</dbReference>
<evidence type="ECO:0000256" key="1">
    <source>
        <dbReference type="ARBA" id="ARBA00022679"/>
    </source>
</evidence>
<dbReference type="SUPFAM" id="SSF53671">
    <property type="entry name" value="Aspartate/ornithine carbamoyltransferase"/>
    <property type="match status" value="1"/>
</dbReference>
<accession>A0A934KC38</accession>
<evidence type="ECO:0000313" key="6">
    <source>
        <dbReference type="EMBL" id="MBJ7602080.1"/>
    </source>
</evidence>
<dbReference type="NCBIfam" id="NF001986">
    <property type="entry name" value="PRK00779.1"/>
    <property type="match status" value="1"/>
</dbReference>
<comment type="similarity">
    <text evidence="3">Belongs to the aspartate/ornithine carbamoyltransferase superfamily.</text>
</comment>
<dbReference type="InterPro" id="IPR006131">
    <property type="entry name" value="Asp_carbamoyltransf_Asp/Orn-bd"/>
</dbReference>
<dbReference type="NCBIfam" id="TIGR00658">
    <property type="entry name" value="orni_carb_tr"/>
    <property type="match status" value="1"/>
</dbReference>
<evidence type="ECO:0000259" key="4">
    <source>
        <dbReference type="Pfam" id="PF00185"/>
    </source>
</evidence>
<dbReference type="EC" id="2.1.3.3" evidence="2"/>
<feature type="domain" description="Aspartate/ornithine carbamoyltransferase carbamoyl-P binding" evidence="5">
    <location>
        <begin position="32"/>
        <end position="168"/>
    </location>
</feature>
<dbReference type="PRINTS" id="PR00102">
    <property type="entry name" value="OTCASE"/>
</dbReference>
<protein>
    <recommendedName>
        <fullName evidence="2">Ornithine carbamoyltransferase</fullName>
        <ecNumber evidence="2">2.1.3.3</ecNumber>
    </recommendedName>
</protein>
<dbReference type="GO" id="GO:0019240">
    <property type="term" value="P:citrulline biosynthetic process"/>
    <property type="evidence" value="ECO:0007669"/>
    <property type="project" value="TreeGrafter"/>
</dbReference>
<proteinExistence type="inferred from homology"/>
<dbReference type="PRINTS" id="PR00100">
    <property type="entry name" value="AOTCASE"/>
</dbReference>
<organism evidence="6 7">
    <name type="scientific">Candidatus Dormiibacter inghamiae</name>
    <dbReference type="NCBI Taxonomy" id="3127013"/>
    <lineage>
        <taxon>Bacteria</taxon>
        <taxon>Bacillati</taxon>
        <taxon>Candidatus Dormiibacterota</taxon>
        <taxon>Candidatus Dormibacteria</taxon>
        <taxon>Candidatus Dormibacterales</taxon>
        <taxon>Candidatus Dormibacteraceae</taxon>
        <taxon>Candidatus Dormiibacter</taxon>
    </lineage>
</organism>
<dbReference type="InterPro" id="IPR036901">
    <property type="entry name" value="Asp/Orn_carbamoylTrfase_sf"/>
</dbReference>
<evidence type="ECO:0000256" key="2">
    <source>
        <dbReference type="NCBIfam" id="TIGR00658"/>
    </source>
</evidence>
<dbReference type="GO" id="GO:0042450">
    <property type="term" value="P:L-arginine biosynthetic process via ornithine"/>
    <property type="evidence" value="ECO:0007669"/>
    <property type="project" value="UniProtKB-UniRule"/>
</dbReference>
<dbReference type="AlphaFoldDB" id="A0A934KC38"/>
<name>A0A934KC38_9BACT</name>